<organism evidence="3 4">
    <name type="scientific">Anthostomella pinea</name>
    <dbReference type="NCBI Taxonomy" id="933095"/>
    <lineage>
        <taxon>Eukaryota</taxon>
        <taxon>Fungi</taxon>
        <taxon>Dikarya</taxon>
        <taxon>Ascomycota</taxon>
        <taxon>Pezizomycotina</taxon>
        <taxon>Sordariomycetes</taxon>
        <taxon>Xylariomycetidae</taxon>
        <taxon>Xylariales</taxon>
        <taxon>Xylariaceae</taxon>
        <taxon>Anthostomella</taxon>
    </lineage>
</organism>
<evidence type="ECO:0000256" key="2">
    <source>
        <dbReference type="SAM" id="SignalP"/>
    </source>
</evidence>
<evidence type="ECO:0000313" key="3">
    <source>
        <dbReference type="EMBL" id="CAJ2501536.1"/>
    </source>
</evidence>
<dbReference type="InterPro" id="IPR024079">
    <property type="entry name" value="MetalloPept_cat_dom_sf"/>
</dbReference>
<keyword evidence="2" id="KW-0732">Signal</keyword>
<dbReference type="Proteomes" id="UP001295740">
    <property type="component" value="Unassembled WGS sequence"/>
</dbReference>
<dbReference type="AlphaFoldDB" id="A0AAI8VBV9"/>
<gene>
    <name evidence="3" type="ORF">KHLLAP_LOCUS2004</name>
</gene>
<accession>A0AAI8VBV9</accession>
<evidence type="ECO:0000256" key="1">
    <source>
        <dbReference type="SAM" id="MobiDB-lite"/>
    </source>
</evidence>
<keyword evidence="4" id="KW-1185">Reference proteome</keyword>
<dbReference type="Gene3D" id="3.40.390.10">
    <property type="entry name" value="Collagenase (Catalytic Domain)"/>
    <property type="match status" value="1"/>
</dbReference>
<dbReference type="EMBL" id="CAUWAG010000003">
    <property type="protein sequence ID" value="CAJ2501536.1"/>
    <property type="molecule type" value="Genomic_DNA"/>
</dbReference>
<name>A0AAI8VBV9_9PEZI</name>
<evidence type="ECO:0000313" key="4">
    <source>
        <dbReference type="Proteomes" id="UP001295740"/>
    </source>
</evidence>
<comment type="caution">
    <text evidence="3">The sequence shown here is derived from an EMBL/GenBank/DDBJ whole genome shotgun (WGS) entry which is preliminary data.</text>
</comment>
<feature type="signal peptide" evidence="2">
    <location>
        <begin position="1"/>
        <end position="19"/>
    </location>
</feature>
<feature type="chain" id="PRO_5042599155" evidence="2">
    <location>
        <begin position="20"/>
        <end position="232"/>
    </location>
</feature>
<feature type="region of interest" description="Disordered" evidence="1">
    <location>
        <begin position="207"/>
        <end position="232"/>
    </location>
</feature>
<proteinExistence type="predicted"/>
<sequence length="232" mass="25203">MRNLYRSLICGILSWPVFSSTPTIDAAWSTQQKQQLKDAHSDALQHASDEDDKKLVQRHPILHKHYGEGSDKLGDVKIKPDSLGLACTEPSEMMATRGFDTDAPDIIVCANTFAHSGIEKGYDKPKVQAINCDYIGNRVSWKMATLGSSLLHEYTHFTKLVVPPLVKETEDNDTHYGPSGARAIPKARALQTAVSYTGDAAVAAEGWENARGGDWNSGAETGGGNWGSDDSD</sequence>
<reference evidence="3" key="1">
    <citation type="submission" date="2023-10" db="EMBL/GenBank/DDBJ databases">
        <authorList>
            <person name="Hackl T."/>
        </authorList>
    </citation>
    <scope>NUCLEOTIDE SEQUENCE</scope>
</reference>
<dbReference type="GO" id="GO:0008237">
    <property type="term" value="F:metallopeptidase activity"/>
    <property type="evidence" value="ECO:0007669"/>
    <property type="project" value="InterPro"/>
</dbReference>
<protein>
    <submittedName>
        <fullName evidence="3">Uu.00g043890.m01.CDS01</fullName>
    </submittedName>
</protein>